<dbReference type="GO" id="GO:0005829">
    <property type="term" value="C:cytosol"/>
    <property type="evidence" value="ECO:0007669"/>
    <property type="project" value="TreeGrafter"/>
</dbReference>
<dbReference type="SUPFAM" id="SSF51206">
    <property type="entry name" value="cAMP-binding domain-like"/>
    <property type="match status" value="1"/>
</dbReference>
<feature type="domain" description="Cyclic nucleotide-binding" evidence="4">
    <location>
        <begin position="30"/>
        <end position="132"/>
    </location>
</feature>
<dbReference type="InterPro" id="IPR036388">
    <property type="entry name" value="WH-like_DNA-bd_sf"/>
</dbReference>
<reference evidence="7 9" key="2">
    <citation type="submission" date="2023-07" db="EMBL/GenBank/DDBJ databases">
        <title>Genomic Encyclopedia of Type Strains, Phase IV (KMG-IV): sequencing the most valuable type-strain genomes for metagenomic binning, comparative biology and taxonomic classification.</title>
        <authorList>
            <person name="Goeker M."/>
        </authorList>
    </citation>
    <scope>NUCLEOTIDE SEQUENCE [LARGE SCALE GENOMIC DNA]</scope>
    <source>
        <strain evidence="7 9">DSM 338</strain>
    </source>
</reference>
<reference evidence="6" key="1">
    <citation type="submission" date="2022-12" db="EMBL/GenBank/DDBJ databases">
        <title>Reference genome sequencing for broad-spectrum identification of bacterial and archaeal isolates by mass spectrometry.</title>
        <authorList>
            <person name="Sekiguchi Y."/>
            <person name="Tourlousse D.M."/>
        </authorList>
    </citation>
    <scope>NUCLEOTIDE SEQUENCE</scope>
    <source>
        <strain evidence="6">301</strain>
    </source>
</reference>
<dbReference type="Pfam" id="PF13545">
    <property type="entry name" value="HTH_Crp_2"/>
    <property type="match status" value="1"/>
</dbReference>
<evidence type="ECO:0000313" key="9">
    <source>
        <dbReference type="Proteomes" id="UP001245370"/>
    </source>
</evidence>
<proteinExistence type="predicted"/>
<dbReference type="Gene3D" id="1.10.10.10">
    <property type="entry name" value="Winged helix-like DNA-binding domain superfamily/Winged helix DNA-binding domain"/>
    <property type="match status" value="1"/>
</dbReference>
<dbReference type="InterPro" id="IPR036390">
    <property type="entry name" value="WH_DNA-bd_sf"/>
</dbReference>
<keyword evidence="3" id="KW-0804">Transcription</keyword>
<keyword evidence="1" id="KW-0805">Transcription regulation</keyword>
<sequence>MAKDDVEGEGLDAPILLAEWEMPLRREASLIERLSEVDQAIVRQHGHEMRLATGEPLFRQGERHDGIVVIEDGQIRSFYVAPSGREITLAYWSKGHFVGGPDVFGGGTHMWAATAMRPSRLMFLPGAGLRQLARQVPDLAIGIIDALVFKARCYSAFAQMLGTRSVAQRLVQLLQHLAQTYGVKDERGILIAAAFTHADLAALIGATRQWVTVQLGRMQQEGILTNRRGLMVILKPEALAAQLEHAGER</sequence>
<evidence type="ECO:0000256" key="3">
    <source>
        <dbReference type="ARBA" id="ARBA00023163"/>
    </source>
</evidence>
<dbReference type="Pfam" id="PF00027">
    <property type="entry name" value="cNMP_binding"/>
    <property type="match status" value="1"/>
</dbReference>
<feature type="domain" description="HTH crp-type" evidence="5">
    <location>
        <begin position="164"/>
        <end position="237"/>
    </location>
</feature>
<dbReference type="PANTHER" id="PTHR24567:SF68">
    <property type="entry name" value="DNA-BINDING TRANSCRIPTIONAL DUAL REGULATOR CRP"/>
    <property type="match status" value="1"/>
</dbReference>
<dbReference type="CDD" id="cd00038">
    <property type="entry name" value="CAP_ED"/>
    <property type="match status" value="1"/>
</dbReference>
<dbReference type="AlphaFoldDB" id="A0A9W6CS36"/>
<evidence type="ECO:0000313" key="7">
    <source>
        <dbReference type="EMBL" id="MDR6336526.1"/>
    </source>
</evidence>
<organism evidence="6 8">
    <name type="scientific">Xanthobacter flavus</name>
    <dbReference type="NCBI Taxonomy" id="281"/>
    <lineage>
        <taxon>Bacteria</taxon>
        <taxon>Pseudomonadati</taxon>
        <taxon>Pseudomonadota</taxon>
        <taxon>Alphaproteobacteria</taxon>
        <taxon>Hyphomicrobiales</taxon>
        <taxon>Xanthobacteraceae</taxon>
        <taxon>Xanthobacter</taxon>
    </lineage>
</organism>
<dbReference type="GO" id="GO:0003700">
    <property type="term" value="F:DNA-binding transcription factor activity"/>
    <property type="evidence" value="ECO:0007669"/>
    <property type="project" value="TreeGrafter"/>
</dbReference>
<dbReference type="InterPro" id="IPR012318">
    <property type="entry name" value="HTH_CRP"/>
</dbReference>
<evidence type="ECO:0000256" key="2">
    <source>
        <dbReference type="ARBA" id="ARBA00023125"/>
    </source>
</evidence>
<gene>
    <name evidence="7" type="ORF">GGQ86_005029</name>
    <name evidence="6" type="ORF">XFLAVUS301_47750</name>
</gene>
<dbReference type="Gene3D" id="2.60.120.10">
    <property type="entry name" value="Jelly Rolls"/>
    <property type="match status" value="1"/>
</dbReference>
<evidence type="ECO:0000313" key="6">
    <source>
        <dbReference type="EMBL" id="GLI25101.1"/>
    </source>
</evidence>
<dbReference type="GO" id="GO:0003677">
    <property type="term" value="F:DNA binding"/>
    <property type="evidence" value="ECO:0007669"/>
    <property type="project" value="UniProtKB-KW"/>
</dbReference>
<dbReference type="InterPro" id="IPR000595">
    <property type="entry name" value="cNMP-bd_dom"/>
</dbReference>
<dbReference type="SUPFAM" id="SSF46785">
    <property type="entry name" value="Winged helix' DNA-binding domain"/>
    <property type="match status" value="1"/>
</dbReference>
<dbReference type="Proteomes" id="UP001144397">
    <property type="component" value="Unassembled WGS sequence"/>
</dbReference>
<dbReference type="PROSITE" id="PS51063">
    <property type="entry name" value="HTH_CRP_2"/>
    <property type="match status" value="1"/>
</dbReference>
<keyword evidence="2" id="KW-0238">DNA-binding</keyword>
<dbReference type="EMBL" id="BSDO01000011">
    <property type="protein sequence ID" value="GLI25101.1"/>
    <property type="molecule type" value="Genomic_DNA"/>
</dbReference>
<dbReference type="Proteomes" id="UP001245370">
    <property type="component" value="Unassembled WGS sequence"/>
</dbReference>
<dbReference type="InterPro" id="IPR050397">
    <property type="entry name" value="Env_Response_Regulators"/>
</dbReference>
<accession>A0A9W6CS36</accession>
<evidence type="ECO:0000313" key="8">
    <source>
        <dbReference type="Proteomes" id="UP001144397"/>
    </source>
</evidence>
<dbReference type="SMART" id="SM00100">
    <property type="entry name" value="cNMP"/>
    <property type="match status" value="1"/>
</dbReference>
<name>A0A9W6CS36_XANFL</name>
<keyword evidence="9" id="KW-1185">Reference proteome</keyword>
<dbReference type="EMBL" id="JAVDPY010000013">
    <property type="protein sequence ID" value="MDR6336526.1"/>
    <property type="molecule type" value="Genomic_DNA"/>
</dbReference>
<evidence type="ECO:0000256" key="1">
    <source>
        <dbReference type="ARBA" id="ARBA00023015"/>
    </source>
</evidence>
<comment type="caution">
    <text evidence="6">The sequence shown here is derived from an EMBL/GenBank/DDBJ whole genome shotgun (WGS) entry which is preliminary data.</text>
</comment>
<dbReference type="PROSITE" id="PS50042">
    <property type="entry name" value="CNMP_BINDING_3"/>
    <property type="match status" value="1"/>
</dbReference>
<dbReference type="InterPro" id="IPR018490">
    <property type="entry name" value="cNMP-bd_dom_sf"/>
</dbReference>
<evidence type="ECO:0000259" key="4">
    <source>
        <dbReference type="PROSITE" id="PS50042"/>
    </source>
</evidence>
<dbReference type="SMART" id="SM00419">
    <property type="entry name" value="HTH_CRP"/>
    <property type="match status" value="1"/>
</dbReference>
<dbReference type="GeneID" id="95765545"/>
<dbReference type="PANTHER" id="PTHR24567">
    <property type="entry name" value="CRP FAMILY TRANSCRIPTIONAL REGULATORY PROTEIN"/>
    <property type="match status" value="1"/>
</dbReference>
<dbReference type="InterPro" id="IPR014710">
    <property type="entry name" value="RmlC-like_jellyroll"/>
</dbReference>
<evidence type="ECO:0000259" key="5">
    <source>
        <dbReference type="PROSITE" id="PS51063"/>
    </source>
</evidence>
<dbReference type="RefSeq" id="WP_169123101.1">
    <property type="nucleotide sequence ID" value="NZ_BSDO01000011.1"/>
</dbReference>
<protein>
    <submittedName>
        <fullName evidence="7">CRP-like cAMP-binding protein</fullName>
    </submittedName>
    <submittedName>
        <fullName evidence="6">Transcriptional regulator</fullName>
    </submittedName>
</protein>